<comment type="similarity">
    <text evidence="14">Belongs to the MurCDEF family.</text>
</comment>
<keyword evidence="6 14" id="KW-0132">Cell division</keyword>
<evidence type="ECO:0000256" key="1">
    <source>
        <dbReference type="ARBA" id="ARBA00004496"/>
    </source>
</evidence>
<gene>
    <name evidence="14 18" type="primary">murC</name>
    <name evidence="18" type="ORF">H8S01_02340</name>
</gene>
<dbReference type="Pfam" id="PF02875">
    <property type="entry name" value="Mur_ligase_C"/>
    <property type="match status" value="1"/>
</dbReference>
<comment type="subcellular location">
    <subcellularLocation>
        <location evidence="1 14">Cytoplasm</location>
    </subcellularLocation>
</comment>
<evidence type="ECO:0000256" key="10">
    <source>
        <dbReference type="ARBA" id="ARBA00022984"/>
    </source>
</evidence>
<evidence type="ECO:0000256" key="4">
    <source>
        <dbReference type="ARBA" id="ARBA00022490"/>
    </source>
</evidence>
<dbReference type="InterPro" id="IPR004101">
    <property type="entry name" value="Mur_ligase_C"/>
</dbReference>
<dbReference type="Pfam" id="PF01225">
    <property type="entry name" value="Mur_ligase"/>
    <property type="match status" value="1"/>
</dbReference>
<comment type="pathway">
    <text evidence="2 14">Cell wall biogenesis; peptidoglycan biosynthesis.</text>
</comment>
<evidence type="ECO:0000256" key="7">
    <source>
        <dbReference type="ARBA" id="ARBA00022741"/>
    </source>
</evidence>
<keyword evidence="11 14" id="KW-0131">Cell cycle</keyword>
<dbReference type="InterPro" id="IPR000713">
    <property type="entry name" value="Mur_ligase_N"/>
</dbReference>
<dbReference type="Gene3D" id="3.90.190.20">
    <property type="entry name" value="Mur ligase, C-terminal domain"/>
    <property type="match status" value="1"/>
</dbReference>
<evidence type="ECO:0000313" key="18">
    <source>
        <dbReference type="EMBL" id="MBC5679803.1"/>
    </source>
</evidence>
<feature type="domain" description="Mur ligase N-terminal catalytic" evidence="15">
    <location>
        <begin position="11"/>
        <end position="110"/>
    </location>
</feature>
<evidence type="ECO:0000259" key="15">
    <source>
        <dbReference type="Pfam" id="PF01225"/>
    </source>
</evidence>
<evidence type="ECO:0000256" key="2">
    <source>
        <dbReference type="ARBA" id="ARBA00004752"/>
    </source>
</evidence>
<keyword evidence="4 14" id="KW-0963">Cytoplasm</keyword>
<dbReference type="InterPro" id="IPR036565">
    <property type="entry name" value="Mur-like_cat_sf"/>
</dbReference>
<name>A0ABR7FYB6_9FIRM</name>
<dbReference type="Proteomes" id="UP000628463">
    <property type="component" value="Unassembled WGS sequence"/>
</dbReference>
<evidence type="ECO:0000256" key="6">
    <source>
        <dbReference type="ARBA" id="ARBA00022618"/>
    </source>
</evidence>
<dbReference type="GO" id="GO:0008763">
    <property type="term" value="F:UDP-N-acetylmuramate-L-alanine ligase activity"/>
    <property type="evidence" value="ECO:0007669"/>
    <property type="project" value="UniProtKB-EC"/>
</dbReference>
<dbReference type="InterPro" id="IPR050061">
    <property type="entry name" value="MurCDEF_pg_biosynth"/>
</dbReference>
<dbReference type="Pfam" id="PF08245">
    <property type="entry name" value="Mur_ligase_M"/>
    <property type="match status" value="1"/>
</dbReference>
<keyword evidence="8 14" id="KW-0067">ATP-binding</keyword>
<evidence type="ECO:0000259" key="17">
    <source>
        <dbReference type="Pfam" id="PF08245"/>
    </source>
</evidence>
<keyword evidence="7 14" id="KW-0547">Nucleotide-binding</keyword>
<evidence type="ECO:0000256" key="9">
    <source>
        <dbReference type="ARBA" id="ARBA00022960"/>
    </source>
</evidence>
<evidence type="ECO:0000256" key="12">
    <source>
        <dbReference type="ARBA" id="ARBA00023316"/>
    </source>
</evidence>
<reference evidence="18 19" key="1">
    <citation type="submission" date="2020-08" db="EMBL/GenBank/DDBJ databases">
        <title>Genome public.</title>
        <authorList>
            <person name="Liu C."/>
            <person name="Sun Q."/>
        </authorList>
    </citation>
    <scope>NUCLEOTIDE SEQUENCE [LARGE SCALE GENOMIC DNA]</scope>
    <source>
        <strain evidence="18 19">NSJ-43</strain>
    </source>
</reference>
<evidence type="ECO:0000259" key="16">
    <source>
        <dbReference type="Pfam" id="PF02875"/>
    </source>
</evidence>
<dbReference type="Gene3D" id="3.40.50.720">
    <property type="entry name" value="NAD(P)-binding Rossmann-like Domain"/>
    <property type="match status" value="1"/>
</dbReference>
<keyword evidence="12 14" id="KW-0961">Cell wall biogenesis/degradation</keyword>
<dbReference type="EC" id="6.3.2.8" evidence="3 14"/>
<dbReference type="SUPFAM" id="SSF53244">
    <property type="entry name" value="MurD-like peptide ligases, peptide-binding domain"/>
    <property type="match status" value="1"/>
</dbReference>
<proteinExistence type="inferred from homology"/>
<evidence type="ECO:0000313" key="19">
    <source>
        <dbReference type="Proteomes" id="UP000628463"/>
    </source>
</evidence>
<comment type="function">
    <text evidence="14">Cell wall formation.</text>
</comment>
<keyword evidence="5 14" id="KW-0436">Ligase</keyword>
<feature type="domain" description="Mur ligase central" evidence="17">
    <location>
        <begin position="116"/>
        <end position="297"/>
    </location>
</feature>
<dbReference type="EMBL" id="JACOPD010000001">
    <property type="protein sequence ID" value="MBC5679803.1"/>
    <property type="molecule type" value="Genomic_DNA"/>
</dbReference>
<comment type="catalytic activity">
    <reaction evidence="13 14">
        <text>UDP-N-acetyl-alpha-D-muramate + L-alanine + ATP = UDP-N-acetyl-alpha-D-muramoyl-L-alanine + ADP + phosphate + H(+)</text>
        <dbReference type="Rhea" id="RHEA:23372"/>
        <dbReference type="ChEBI" id="CHEBI:15378"/>
        <dbReference type="ChEBI" id="CHEBI:30616"/>
        <dbReference type="ChEBI" id="CHEBI:43474"/>
        <dbReference type="ChEBI" id="CHEBI:57972"/>
        <dbReference type="ChEBI" id="CHEBI:70757"/>
        <dbReference type="ChEBI" id="CHEBI:83898"/>
        <dbReference type="ChEBI" id="CHEBI:456216"/>
        <dbReference type="EC" id="6.3.2.8"/>
    </reaction>
</comment>
<dbReference type="InterPro" id="IPR036615">
    <property type="entry name" value="Mur_ligase_C_dom_sf"/>
</dbReference>
<evidence type="ECO:0000256" key="13">
    <source>
        <dbReference type="ARBA" id="ARBA00047833"/>
    </source>
</evidence>
<dbReference type="SUPFAM" id="SSF51984">
    <property type="entry name" value="MurCD N-terminal domain"/>
    <property type="match status" value="1"/>
</dbReference>
<evidence type="ECO:0000256" key="3">
    <source>
        <dbReference type="ARBA" id="ARBA00012211"/>
    </source>
</evidence>
<dbReference type="HAMAP" id="MF_00046">
    <property type="entry name" value="MurC"/>
    <property type="match status" value="1"/>
</dbReference>
<sequence length="460" mass="50267">MYHIDFNNPVHVHFIGIGGISMSGLAHILIGRHFTVSGSDSHESELTDALEKEGCTCSYKQEASNIHPDYDVVVYTAAISDSNPELARARELGIPTLTRAELLGQLMKNYKVAVNVAGTHGKTTTTSMITEILLAGNCDPTISVGGILHSIGGNVRVGKSDIFVTEACEYTNSFLSFYPTIDVILNVKADHLDFFKDIDDIRHSFKLFTEKLPKDGTLIINTDIDNYEYFYKDTDCEVITVGSNPATSRYSAADIAYDSAGCCSYTLLIDNKPNGTIKLGVPGKHNVYNSLAAIAVAIKLGLDLETIKKGLCGFSGTDRRFQKKGTFNGVTVVDDYAHHPDEITATLDSAKHFPHNRTWCVFQPHTYSRTKALLGDFAKALSAADIVVLADIYAARETDNLGISSADLQKAIGELGKECYYFHSFEEIEKFLLKNCINGDLLITMGAGDVYKVGEALVNQ</sequence>
<protein>
    <recommendedName>
        <fullName evidence="3 14">UDP-N-acetylmuramate--L-alanine ligase</fullName>
        <ecNumber evidence="3 14">6.3.2.8</ecNumber>
    </recommendedName>
    <alternativeName>
        <fullName evidence="14">UDP-N-acetylmuramoyl-L-alanine synthetase</fullName>
    </alternativeName>
</protein>
<keyword evidence="10 14" id="KW-0573">Peptidoglycan synthesis</keyword>
<accession>A0ABR7FYB6</accession>
<evidence type="ECO:0000256" key="8">
    <source>
        <dbReference type="ARBA" id="ARBA00022840"/>
    </source>
</evidence>
<dbReference type="PANTHER" id="PTHR43445:SF3">
    <property type="entry name" value="UDP-N-ACETYLMURAMATE--L-ALANINE LIGASE"/>
    <property type="match status" value="1"/>
</dbReference>
<evidence type="ECO:0000256" key="5">
    <source>
        <dbReference type="ARBA" id="ARBA00022598"/>
    </source>
</evidence>
<dbReference type="RefSeq" id="WP_186836034.1">
    <property type="nucleotide sequence ID" value="NZ_JACOPD010000001.1"/>
</dbReference>
<dbReference type="PANTHER" id="PTHR43445">
    <property type="entry name" value="UDP-N-ACETYLMURAMATE--L-ALANINE LIGASE-RELATED"/>
    <property type="match status" value="1"/>
</dbReference>
<keyword evidence="9 14" id="KW-0133">Cell shape</keyword>
<evidence type="ECO:0000256" key="11">
    <source>
        <dbReference type="ARBA" id="ARBA00023306"/>
    </source>
</evidence>
<keyword evidence="19" id="KW-1185">Reference proteome</keyword>
<dbReference type="NCBIfam" id="TIGR01082">
    <property type="entry name" value="murC"/>
    <property type="match status" value="1"/>
</dbReference>
<evidence type="ECO:0000256" key="14">
    <source>
        <dbReference type="HAMAP-Rule" id="MF_00046"/>
    </source>
</evidence>
<dbReference type="SUPFAM" id="SSF53623">
    <property type="entry name" value="MurD-like peptide ligases, catalytic domain"/>
    <property type="match status" value="1"/>
</dbReference>
<dbReference type="InterPro" id="IPR013221">
    <property type="entry name" value="Mur_ligase_cen"/>
</dbReference>
<comment type="caution">
    <text evidence="18">The sequence shown here is derived from an EMBL/GenBank/DDBJ whole genome shotgun (WGS) entry which is preliminary data.</text>
</comment>
<organism evidence="18 19">
    <name type="scientific">Lachnospira hominis</name>
    <name type="common">ex Liu et al. 2021</name>
    <dbReference type="NCBI Taxonomy" id="2763051"/>
    <lineage>
        <taxon>Bacteria</taxon>
        <taxon>Bacillati</taxon>
        <taxon>Bacillota</taxon>
        <taxon>Clostridia</taxon>
        <taxon>Lachnospirales</taxon>
        <taxon>Lachnospiraceae</taxon>
        <taxon>Lachnospira</taxon>
    </lineage>
</organism>
<feature type="binding site" evidence="14">
    <location>
        <begin position="118"/>
        <end position="124"/>
    </location>
    <ligand>
        <name>ATP</name>
        <dbReference type="ChEBI" id="CHEBI:30616"/>
    </ligand>
</feature>
<dbReference type="Gene3D" id="3.40.1190.10">
    <property type="entry name" value="Mur-like, catalytic domain"/>
    <property type="match status" value="1"/>
</dbReference>
<dbReference type="InterPro" id="IPR005758">
    <property type="entry name" value="UDP-N-AcMur_Ala_ligase_MurC"/>
</dbReference>
<feature type="domain" description="Mur ligase C-terminal" evidence="16">
    <location>
        <begin position="319"/>
        <end position="448"/>
    </location>
</feature>